<evidence type="ECO:0000256" key="5">
    <source>
        <dbReference type="ARBA" id="ARBA00023136"/>
    </source>
</evidence>
<evidence type="ECO:0000256" key="1">
    <source>
        <dbReference type="ARBA" id="ARBA00004651"/>
    </source>
</evidence>
<dbReference type="InterPro" id="IPR002898">
    <property type="entry name" value="MotA_ExbB_proton_chnl"/>
</dbReference>
<evidence type="ECO:0000313" key="10">
    <source>
        <dbReference type="Proteomes" id="UP000094291"/>
    </source>
</evidence>
<evidence type="ECO:0000256" key="7">
    <source>
        <dbReference type="SAM" id="Phobius"/>
    </source>
</evidence>
<gene>
    <name evidence="9" type="ORF">BFW38_08670</name>
</gene>
<evidence type="ECO:0000256" key="4">
    <source>
        <dbReference type="ARBA" id="ARBA00022989"/>
    </source>
</evidence>
<name>A0A1E2VE87_9GAMM</name>
<comment type="subcellular location">
    <subcellularLocation>
        <location evidence="1">Cell membrane</location>
        <topology evidence="1">Multi-pass membrane protein</topology>
    </subcellularLocation>
    <subcellularLocation>
        <location evidence="6">Membrane</location>
        <topology evidence="6">Multi-pass membrane protein</topology>
    </subcellularLocation>
</comment>
<comment type="caution">
    <text evidence="9">The sequence shown here is derived from an EMBL/GenBank/DDBJ whole genome shotgun (WGS) entry which is preliminary data.</text>
</comment>
<dbReference type="GO" id="GO:0005886">
    <property type="term" value="C:plasma membrane"/>
    <property type="evidence" value="ECO:0007669"/>
    <property type="project" value="UniProtKB-SubCell"/>
</dbReference>
<evidence type="ECO:0000313" key="9">
    <source>
        <dbReference type="EMBL" id="ODC05309.1"/>
    </source>
</evidence>
<dbReference type="AlphaFoldDB" id="A0A1E2VE87"/>
<reference evidence="9 10" key="1">
    <citation type="submission" date="2016-08" db="EMBL/GenBank/DDBJ databases">
        <authorList>
            <person name="Seilhamer J.J."/>
        </authorList>
    </citation>
    <scope>NUCLEOTIDE SEQUENCE [LARGE SCALE GENOMIC DNA]</scope>
    <source>
        <strain evidence="9 10">PH27A</strain>
    </source>
</reference>
<dbReference type="PANTHER" id="PTHR30625">
    <property type="entry name" value="PROTEIN TOLQ"/>
    <property type="match status" value="1"/>
</dbReference>
<feature type="domain" description="MotA/TolQ/ExbB proton channel" evidence="8">
    <location>
        <begin position="44"/>
        <end position="149"/>
    </location>
</feature>
<keyword evidence="3 7" id="KW-0812">Transmembrane</keyword>
<evidence type="ECO:0000256" key="2">
    <source>
        <dbReference type="ARBA" id="ARBA00022475"/>
    </source>
</evidence>
<dbReference type="RefSeq" id="WP_069000330.1">
    <property type="nucleotide sequence ID" value="NZ_MDTQ01000001.1"/>
</dbReference>
<dbReference type="GO" id="GO:0017038">
    <property type="term" value="P:protein import"/>
    <property type="evidence" value="ECO:0007669"/>
    <property type="project" value="TreeGrafter"/>
</dbReference>
<feature type="transmembrane region" description="Helical" evidence="7">
    <location>
        <begin position="114"/>
        <end position="136"/>
    </location>
</feature>
<keyword evidence="6" id="KW-0653">Protein transport</keyword>
<keyword evidence="10" id="KW-1185">Reference proteome</keyword>
<evidence type="ECO:0000259" key="8">
    <source>
        <dbReference type="Pfam" id="PF01618"/>
    </source>
</evidence>
<protein>
    <recommendedName>
        <fullName evidence="8">MotA/TolQ/ExbB proton channel domain-containing protein</fullName>
    </recommendedName>
</protein>
<sequence length="154" mass="16767">MTLIPQPLLQLMQDGGPLMPVLLLIAVLQVALAVERLMTWPRLRRETYHTGYRLAVRALHQQSRALLEGRIVWMKALVAICPLLGLLGTVTGMMQVFDVVASGLGTSPRVLSAGIARATLPTMAGMAVAVTGLMLLGQWQRRVRVKLQHLGAQA</sequence>
<comment type="similarity">
    <text evidence="6">Belongs to the exbB/tolQ family.</text>
</comment>
<organism evidence="9 10">
    <name type="scientific">Terasakiispira papahanaumokuakeensis</name>
    <dbReference type="NCBI Taxonomy" id="197479"/>
    <lineage>
        <taxon>Bacteria</taxon>
        <taxon>Pseudomonadati</taxon>
        <taxon>Pseudomonadota</taxon>
        <taxon>Gammaproteobacteria</taxon>
        <taxon>Oceanospirillales</taxon>
        <taxon>Terasakiispira</taxon>
    </lineage>
</organism>
<evidence type="ECO:0000256" key="6">
    <source>
        <dbReference type="RuleBase" id="RU004057"/>
    </source>
</evidence>
<evidence type="ECO:0000256" key="3">
    <source>
        <dbReference type="ARBA" id="ARBA00022692"/>
    </source>
</evidence>
<keyword evidence="2" id="KW-1003">Cell membrane</keyword>
<dbReference type="Proteomes" id="UP000094291">
    <property type="component" value="Unassembled WGS sequence"/>
</dbReference>
<keyword evidence="6" id="KW-0813">Transport</keyword>
<proteinExistence type="inferred from homology"/>
<feature type="transmembrane region" description="Helical" evidence="7">
    <location>
        <begin position="72"/>
        <end position="94"/>
    </location>
</feature>
<dbReference type="Pfam" id="PF01618">
    <property type="entry name" value="MotA_ExbB"/>
    <property type="match status" value="1"/>
</dbReference>
<keyword evidence="4 7" id="KW-1133">Transmembrane helix</keyword>
<dbReference type="EMBL" id="MDTQ01000001">
    <property type="protein sequence ID" value="ODC05309.1"/>
    <property type="molecule type" value="Genomic_DNA"/>
</dbReference>
<accession>A0A1E2VE87</accession>
<dbReference type="InterPro" id="IPR050790">
    <property type="entry name" value="ExbB/TolQ_transport"/>
</dbReference>
<dbReference type="STRING" id="197479.BFW38_08670"/>
<feature type="transmembrane region" description="Helical" evidence="7">
    <location>
        <begin position="15"/>
        <end position="34"/>
    </location>
</feature>
<dbReference type="PANTHER" id="PTHR30625:SF18">
    <property type="entry name" value="TONB2 ENERGY TRANSDUCTION SYSTEM INNER MEMBRANE COMPONENT EXBB"/>
    <property type="match status" value="1"/>
</dbReference>
<keyword evidence="5 7" id="KW-0472">Membrane</keyword>